<sequence length="337" mass="38676">MENSAPIDRISNLPDEILCYILSFLPTKLAFTTTVLSKRWTPLFMLFTQLIKTFHLNCSSIHPNSFNLWIKTAKLHPLEYLHLISTFNNNGITLWPSIFIFPSLVVLKLTKLKVVDNISVDLPSLKTLHLIHVVFKNKDNFNKLLNECPILEDLQTYDVYYIEEQGEGVRLKTLPKLMRANIDTYDVPIKAIHNVHFLKIKMTGMSLQPKIHSYCRDFLVLQNLIHLELCYYNMDDVVKVLQNCPKLQILSVTKVFCAFLPTSVPKCISSQLRSCTINYDGSIDEIQFATYILKNAPLLRVMKITVTEPSSSCQVALKKLKSHPRISPKCELSITFT</sequence>
<name>A0ACB0KA61_TRIPR</name>
<organism evidence="1 2">
    <name type="scientific">Trifolium pratense</name>
    <name type="common">Red clover</name>
    <dbReference type="NCBI Taxonomy" id="57577"/>
    <lineage>
        <taxon>Eukaryota</taxon>
        <taxon>Viridiplantae</taxon>
        <taxon>Streptophyta</taxon>
        <taxon>Embryophyta</taxon>
        <taxon>Tracheophyta</taxon>
        <taxon>Spermatophyta</taxon>
        <taxon>Magnoliopsida</taxon>
        <taxon>eudicotyledons</taxon>
        <taxon>Gunneridae</taxon>
        <taxon>Pentapetalae</taxon>
        <taxon>rosids</taxon>
        <taxon>fabids</taxon>
        <taxon>Fabales</taxon>
        <taxon>Fabaceae</taxon>
        <taxon>Papilionoideae</taxon>
        <taxon>50 kb inversion clade</taxon>
        <taxon>NPAAA clade</taxon>
        <taxon>Hologalegina</taxon>
        <taxon>IRL clade</taxon>
        <taxon>Trifolieae</taxon>
        <taxon>Trifolium</taxon>
    </lineage>
</organism>
<gene>
    <name evidence="1" type="ORF">MILVUS5_LOCUS20123</name>
</gene>
<evidence type="ECO:0000313" key="1">
    <source>
        <dbReference type="EMBL" id="CAJ2652675.1"/>
    </source>
</evidence>
<dbReference type="EMBL" id="CASHSV030000206">
    <property type="protein sequence ID" value="CAJ2652675.1"/>
    <property type="molecule type" value="Genomic_DNA"/>
</dbReference>
<comment type="caution">
    <text evidence="1">The sequence shown here is derived from an EMBL/GenBank/DDBJ whole genome shotgun (WGS) entry which is preliminary data.</text>
</comment>
<dbReference type="Proteomes" id="UP001177021">
    <property type="component" value="Unassembled WGS sequence"/>
</dbReference>
<reference evidence="1" key="1">
    <citation type="submission" date="2023-10" db="EMBL/GenBank/DDBJ databases">
        <authorList>
            <person name="Rodriguez Cubillos JULIANA M."/>
            <person name="De Vega J."/>
        </authorList>
    </citation>
    <scope>NUCLEOTIDE SEQUENCE</scope>
</reference>
<accession>A0ACB0KA61</accession>
<keyword evidence="2" id="KW-1185">Reference proteome</keyword>
<proteinExistence type="predicted"/>
<evidence type="ECO:0000313" key="2">
    <source>
        <dbReference type="Proteomes" id="UP001177021"/>
    </source>
</evidence>
<protein>
    <submittedName>
        <fullName evidence="1">Uncharacterized protein</fullName>
    </submittedName>
</protein>